<dbReference type="OrthoDB" id="8326226at2"/>
<proteinExistence type="predicted"/>
<dbReference type="GO" id="GO:0006109">
    <property type="term" value="P:regulation of carbohydrate metabolic process"/>
    <property type="evidence" value="ECO:0007669"/>
    <property type="project" value="InterPro"/>
</dbReference>
<name>A0A1Y5SPJ9_9RHOB</name>
<dbReference type="Proteomes" id="UP000193900">
    <property type="component" value="Unassembled WGS sequence"/>
</dbReference>
<accession>A0A1Y5SPJ9</accession>
<evidence type="ECO:0000313" key="2">
    <source>
        <dbReference type="EMBL" id="SLN45365.1"/>
    </source>
</evidence>
<dbReference type="InterPro" id="IPR011104">
    <property type="entry name" value="Hpr_kin/Pase_C"/>
</dbReference>
<dbReference type="RefSeq" id="WP_085878731.1">
    <property type="nucleotide sequence ID" value="NZ_FWFZ01000007.1"/>
</dbReference>
<dbReference type="CDD" id="cd01918">
    <property type="entry name" value="HprK_C"/>
    <property type="match status" value="1"/>
</dbReference>
<keyword evidence="2" id="KW-0418">Kinase</keyword>
<keyword evidence="2" id="KW-0808">Transferase</keyword>
<evidence type="ECO:0000259" key="1">
    <source>
        <dbReference type="Pfam" id="PF07475"/>
    </source>
</evidence>
<dbReference type="AlphaFoldDB" id="A0A1Y5SPJ9"/>
<sequence length="142" mass="14994">MPAPTTLSLHATTVAWKGRAVVLTGKSGSGKSETALMLMAWGARLVADDSTVLSRAGAGLTAACPPSIRGLIEARRVGILNAEPVAGAAVVLAVDMERVEYSRLPPRRSVSWLGVDIPLIFRVDAPHFAAAILQYLKAGRHR</sequence>
<evidence type="ECO:0000313" key="3">
    <source>
        <dbReference type="Proteomes" id="UP000193900"/>
    </source>
</evidence>
<gene>
    <name evidence="2" type="primary">hprK</name>
    <name evidence="2" type="ORF">ROA7023_01874</name>
</gene>
<feature type="domain" description="HPr kinase/phosphorylase C-terminal" evidence="1">
    <location>
        <begin position="7"/>
        <end position="92"/>
    </location>
</feature>
<dbReference type="EMBL" id="FWFZ01000007">
    <property type="protein sequence ID" value="SLN45365.1"/>
    <property type="molecule type" value="Genomic_DNA"/>
</dbReference>
<reference evidence="2 3" key="1">
    <citation type="submission" date="2017-03" db="EMBL/GenBank/DDBJ databases">
        <authorList>
            <person name="Afonso C.L."/>
            <person name="Miller P.J."/>
            <person name="Scott M.A."/>
            <person name="Spackman E."/>
            <person name="Goraichik I."/>
            <person name="Dimitrov K.M."/>
            <person name="Suarez D.L."/>
            <person name="Swayne D.E."/>
        </authorList>
    </citation>
    <scope>NUCLEOTIDE SEQUENCE [LARGE SCALE GENOMIC DNA]</scope>
    <source>
        <strain evidence="2 3">CECT 7023</strain>
    </source>
</reference>
<dbReference type="InterPro" id="IPR027417">
    <property type="entry name" value="P-loop_NTPase"/>
</dbReference>
<keyword evidence="3" id="KW-1185">Reference proteome</keyword>
<dbReference type="GO" id="GO:0000155">
    <property type="term" value="F:phosphorelay sensor kinase activity"/>
    <property type="evidence" value="ECO:0007669"/>
    <property type="project" value="InterPro"/>
</dbReference>
<organism evidence="2 3">
    <name type="scientific">Roseisalinus antarcticus</name>
    <dbReference type="NCBI Taxonomy" id="254357"/>
    <lineage>
        <taxon>Bacteria</taxon>
        <taxon>Pseudomonadati</taxon>
        <taxon>Pseudomonadota</taxon>
        <taxon>Alphaproteobacteria</taxon>
        <taxon>Rhodobacterales</taxon>
        <taxon>Roseobacteraceae</taxon>
        <taxon>Roseisalinus</taxon>
    </lineage>
</organism>
<dbReference type="Pfam" id="PF07475">
    <property type="entry name" value="Hpr_kinase_C"/>
    <property type="match status" value="1"/>
</dbReference>
<dbReference type="SUPFAM" id="SSF53795">
    <property type="entry name" value="PEP carboxykinase-like"/>
    <property type="match status" value="1"/>
</dbReference>
<protein>
    <submittedName>
        <fullName evidence="2">HPr kinase/phosphorylase</fullName>
        <ecNumber evidence="2">2.7.11.-</ecNumber>
    </submittedName>
</protein>
<dbReference type="Gene3D" id="3.40.50.300">
    <property type="entry name" value="P-loop containing nucleotide triphosphate hydrolases"/>
    <property type="match status" value="1"/>
</dbReference>
<dbReference type="GO" id="GO:0005524">
    <property type="term" value="F:ATP binding"/>
    <property type="evidence" value="ECO:0007669"/>
    <property type="project" value="InterPro"/>
</dbReference>
<dbReference type="EC" id="2.7.11.-" evidence="2"/>